<name>A0ABQ8KNC4_9APHY</name>
<dbReference type="Proteomes" id="UP000814176">
    <property type="component" value="Unassembled WGS sequence"/>
</dbReference>
<accession>A0ABQ8KNC4</accession>
<sequence>MFELRLLLQGVIVFVLSVIHLSPIPTPKLIQHTIQCAQLVIKLLPSSSPVPTIGPTPTWTPLVYANTSTAAYSARTSDILPEADDLRSSFALEFYNGTVAPMWTLTAAYSVRTSSILPEVNYLQSSFALELHNGTVEPMWDVRHMWRSVLTDLQSLSTEVVVLCVVLLWVLKEHLRGARVPDWLELSNGAQPGKDRFEGVLGPGFPYARDASQSELRYFKDASTSTSTTSSPATTPGASTSTSTSSSPATIPDALYPLNDPSAEAREPTPSAEPVNVDPVAIELDDALSTASTDDEGDIFEECNPADNTAEASLHDDDLDGHDDSINSAGCFVVHDVLEIDEPMETAYDPPSPTPDQSAPSPSPTPDHSAPSPSSTPAHSASSPLPRSMLNPCAPAFNPRASRVLRPSARITPTAADLPTGTLQQASFSANNAYVVHYPGTSIYPAGAEYFNLPQYLPTPSTLASTSASTRAYGANYPQYPSYTLPTNWTQTMAPRANYAAHTPCRQAMIWNTTLPSRPNHAQYTSPAPVGFDGLPHMVRCNSPEPLYHMPTVASEPPPTYPTPTSSSKLPSTYVTPASDDPSSDLIYHTSWSVRATPRLLQALDQWVPPTGLPIPAEFSSGSANGSDSQVCSSTHSSPGLPTRPLDGGSSVRRRATDGDHVDQDCATRPPWPSPLDLPCLRPLVCDAGPPENVNLQLGT</sequence>
<feature type="chain" id="PRO_5046418983" evidence="2">
    <location>
        <begin position="22"/>
        <end position="700"/>
    </location>
</feature>
<dbReference type="GeneID" id="71999470"/>
<evidence type="ECO:0000256" key="2">
    <source>
        <dbReference type="SAM" id="SignalP"/>
    </source>
</evidence>
<organism evidence="3 4">
    <name type="scientific">Rhodofomes roseus</name>
    <dbReference type="NCBI Taxonomy" id="34475"/>
    <lineage>
        <taxon>Eukaryota</taxon>
        <taxon>Fungi</taxon>
        <taxon>Dikarya</taxon>
        <taxon>Basidiomycota</taxon>
        <taxon>Agaricomycotina</taxon>
        <taxon>Agaricomycetes</taxon>
        <taxon>Polyporales</taxon>
        <taxon>Rhodofomes</taxon>
    </lineage>
</organism>
<evidence type="ECO:0000313" key="3">
    <source>
        <dbReference type="EMBL" id="KAH9839927.1"/>
    </source>
</evidence>
<evidence type="ECO:0000313" key="4">
    <source>
        <dbReference type="Proteomes" id="UP000814176"/>
    </source>
</evidence>
<evidence type="ECO:0000256" key="1">
    <source>
        <dbReference type="SAM" id="MobiDB-lite"/>
    </source>
</evidence>
<keyword evidence="2" id="KW-0732">Signal</keyword>
<feature type="region of interest" description="Disordered" evidence="1">
    <location>
        <begin position="220"/>
        <end position="277"/>
    </location>
</feature>
<feature type="region of interest" description="Disordered" evidence="1">
    <location>
        <begin position="344"/>
        <end position="394"/>
    </location>
</feature>
<feature type="compositionally biased region" description="Low complexity" evidence="1">
    <location>
        <begin position="366"/>
        <end position="384"/>
    </location>
</feature>
<feature type="compositionally biased region" description="Polar residues" evidence="1">
    <location>
        <begin position="620"/>
        <end position="640"/>
    </location>
</feature>
<keyword evidence="4" id="KW-1185">Reference proteome</keyword>
<comment type="caution">
    <text evidence="3">The sequence shown here is derived from an EMBL/GenBank/DDBJ whole genome shotgun (WGS) entry which is preliminary data.</text>
</comment>
<feature type="signal peptide" evidence="2">
    <location>
        <begin position="1"/>
        <end position="21"/>
    </location>
</feature>
<feature type="region of interest" description="Disordered" evidence="1">
    <location>
        <begin position="618"/>
        <end position="672"/>
    </location>
</feature>
<proteinExistence type="predicted"/>
<dbReference type="RefSeq" id="XP_047781577.1">
    <property type="nucleotide sequence ID" value="XM_047918738.1"/>
</dbReference>
<feature type="region of interest" description="Disordered" evidence="1">
    <location>
        <begin position="551"/>
        <end position="581"/>
    </location>
</feature>
<feature type="compositionally biased region" description="Low complexity" evidence="1">
    <location>
        <begin position="563"/>
        <end position="573"/>
    </location>
</feature>
<protein>
    <submittedName>
        <fullName evidence="3">Uncharacterized protein</fullName>
    </submittedName>
</protein>
<gene>
    <name evidence="3" type="ORF">C8Q71DRAFT_468788</name>
</gene>
<dbReference type="EMBL" id="JADCUA010000005">
    <property type="protein sequence ID" value="KAH9839927.1"/>
    <property type="molecule type" value="Genomic_DNA"/>
</dbReference>
<feature type="compositionally biased region" description="Basic and acidic residues" evidence="1">
    <location>
        <begin position="655"/>
        <end position="666"/>
    </location>
</feature>
<feature type="compositionally biased region" description="Low complexity" evidence="1">
    <location>
        <begin position="222"/>
        <end position="250"/>
    </location>
</feature>
<reference evidence="3 4" key="1">
    <citation type="journal article" date="2021" name="Environ. Microbiol.">
        <title>Gene family expansions and transcriptome signatures uncover fungal adaptations to wood decay.</title>
        <authorList>
            <person name="Hage H."/>
            <person name="Miyauchi S."/>
            <person name="Viragh M."/>
            <person name="Drula E."/>
            <person name="Min B."/>
            <person name="Chaduli D."/>
            <person name="Navarro D."/>
            <person name="Favel A."/>
            <person name="Norest M."/>
            <person name="Lesage-Meessen L."/>
            <person name="Balint B."/>
            <person name="Merenyi Z."/>
            <person name="de Eugenio L."/>
            <person name="Morin E."/>
            <person name="Martinez A.T."/>
            <person name="Baldrian P."/>
            <person name="Stursova M."/>
            <person name="Martinez M.J."/>
            <person name="Novotny C."/>
            <person name="Magnuson J.K."/>
            <person name="Spatafora J.W."/>
            <person name="Maurice S."/>
            <person name="Pangilinan J."/>
            <person name="Andreopoulos W."/>
            <person name="LaButti K."/>
            <person name="Hundley H."/>
            <person name="Na H."/>
            <person name="Kuo A."/>
            <person name="Barry K."/>
            <person name="Lipzen A."/>
            <person name="Henrissat B."/>
            <person name="Riley R."/>
            <person name="Ahrendt S."/>
            <person name="Nagy L.G."/>
            <person name="Grigoriev I.V."/>
            <person name="Martin F."/>
            <person name="Rosso M.N."/>
        </authorList>
    </citation>
    <scope>NUCLEOTIDE SEQUENCE [LARGE SCALE GENOMIC DNA]</scope>
    <source>
        <strain evidence="3 4">CIRM-BRFM 1785</strain>
    </source>
</reference>